<evidence type="ECO:0000313" key="1">
    <source>
        <dbReference type="EnsemblPlants" id="TuG1812G0200003177.01.T01.cds277428"/>
    </source>
</evidence>
<reference evidence="2" key="1">
    <citation type="journal article" date="2013" name="Nature">
        <title>Draft genome of the wheat A-genome progenitor Triticum urartu.</title>
        <authorList>
            <person name="Ling H.Q."/>
            <person name="Zhao S."/>
            <person name="Liu D."/>
            <person name="Wang J."/>
            <person name="Sun H."/>
            <person name="Zhang C."/>
            <person name="Fan H."/>
            <person name="Li D."/>
            <person name="Dong L."/>
            <person name="Tao Y."/>
            <person name="Gao C."/>
            <person name="Wu H."/>
            <person name="Li Y."/>
            <person name="Cui Y."/>
            <person name="Guo X."/>
            <person name="Zheng S."/>
            <person name="Wang B."/>
            <person name="Yu K."/>
            <person name="Liang Q."/>
            <person name="Yang W."/>
            <person name="Lou X."/>
            <person name="Chen J."/>
            <person name="Feng M."/>
            <person name="Jian J."/>
            <person name="Zhang X."/>
            <person name="Luo G."/>
            <person name="Jiang Y."/>
            <person name="Liu J."/>
            <person name="Wang Z."/>
            <person name="Sha Y."/>
            <person name="Zhang B."/>
            <person name="Wu H."/>
            <person name="Tang D."/>
            <person name="Shen Q."/>
            <person name="Xue P."/>
            <person name="Zou S."/>
            <person name="Wang X."/>
            <person name="Liu X."/>
            <person name="Wang F."/>
            <person name="Yang Y."/>
            <person name="An X."/>
            <person name="Dong Z."/>
            <person name="Zhang K."/>
            <person name="Zhang X."/>
            <person name="Luo M.C."/>
            <person name="Dvorak J."/>
            <person name="Tong Y."/>
            <person name="Wang J."/>
            <person name="Yang H."/>
            <person name="Li Z."/>
            <person name="Wang D."/>
            <person name="Zhang A."/>
            <person name="Wang J."/>
        </authorList>
    </citation>
    <scope>NUCLEOTIDE SEQUENCE</scope>
    <source>
        <strain evidence="2">cv. G1812</strain>
    </source>
</reference>
<keyword evidence="2" id="KW-1185">Reference proteome</keyword>
<reference evidence="1" key="3">
    <citation type="submission" date="2022-06" db="UniProtKB">
        <authorList>
            <consortium name="EnsemblPlants"/>
        </authorList>
    </citation>
    <scope>IDENTIFICATION</scope>
</reference>
<name>A0A8R7TI23_TRIUA</name>
<evidence type="ECO:0000313" key="2">
    <source>
        <dbReference type="Proteomes" id="UP000015106"/>
    </source>
</evidence>
<protein>
    <submittedName>
        <fullName evidence="1">Uncharacterized protein</fullName>
    </submittedName>
</protein>
<proteinExistence type="predicted"/>
<dbReference type="AlphaFoldDB" id="A0A8R7TI23"/>
<dbReference type="Proteomes" id="UP000015106">
    <property type="component" value="Chromosome 2"/>
</dbReference>
<organism evidence="1 2">
    <name type="scientific">Triticum urartu</name>
    <name type="common">Red wild einkorn</name>
    <name type="synonym">Crithodium urartu</name>
    <dbReference type="NCBI Taxonomy" id="4572"/>
    <lineage>
        <taxon>Eukaryota</taxon>
        <taxon>Viridiplantae</taxon>
        <taxon>Streptophyta</taxon>
        <taxon>Embryophyta</taxon>
        <taxon>Tracheophyta</taxon>
        <taxon>Spermatophyta</taxon>
        <taxon>Magnoliopsida</taxon>
        <taxon>Liliopsida</taxon>
        <taxon>Poales</taxon>
        <taxon>Poaceae</taxon>
        <taxon>BOP clade</taxon>
        <taxon>Pooideae</taxon>
        <taxon>Triticodae</taxon>
        <taxon>Triticeae</taxon>
        <taxon>Triticinae</taxon>
        <taxon>Triticum</taxon>
    </lineage>
</organism>
<dbReference type="Gramene" id="TuG1812G0200003177.01.T01">
    <property type="protein sequence ID" value="TuG1812G0200003177.01.T01.cds277428"/>
    <property type="gene ID" value="TuG1812G0200003177.01"/>
</dbReference>
<sequence length="66" mass="7595">MMISTIPNRWKLRKKTKIITLYGRTACLANHTVPVACLSTNPSRYKLCSPRLSRHCSSKEKLYCQP</sequence>
<reference evidence="1" key="2">
    <citation type="submission" date="2018-03" db="EMBL/GenBank/DDBJ databases">
        <title>The Triticum urartu genome reveals the dynamic nature of wheat genome evolution.</title>
        <authorList>
            <person name="Ling H."/>
            <person name="Ma B."/>
            <person name="Shi X."/>
            <person name="Liu H."/>
            <person name="Dong L."/>
            <person name="Sun H."/>
            <person name="Cao Y."/>
            <person name="Gao Q."/>
            <person name="Zheng S."/>
            <person name="Li Y."/>
            <person name="Yu Y."/>
            <person name="Du H."/>
            <person name="Qi M."/>
            <person name="Li Y."/>
            <person name="Yu H."/>
            <person name="Cui Y."/>
            <person name="Wang N."/>
            <person name="Chen C."/>
            <person name="Wu H."/>
            <person name="Zhao Y."/>
            <person name="Zhang J."/>
            <person name="Li Y."/>
            <person name="Zhou W."/>
            <person name="Zhang B."/>
            <person name="Hu W."/>
            <person name="Eijk M."/>
            <person name="Tang J."/>
            <person name="Witsenboer H."/>
            <person name="Zhao S."/>
            <person name="Li Z."/>
            <person name="Zhang A."/>
            <person name="Wang D."/>
            <person name="Liang C."/>
        </authorList>
    </citation>
    <scope>NUCLEOTIDE SEQUENCE [LARGE SCALE GENOMIC DNA]</scope>
    <source>
        <strain evidence="1">cv. G1812</strain>
    </source>
</reference>
<dbReference type="EnsemblPlants" id="TuG1812G0200003177.01.T01">
    <property type="protein sequence ID" value="TuG1812G0200003177.01.T01.cds277428"/>
    <property type="gene ID" value="TuG1812G0200003177.01"/>
</dbReference>
<accession>A0A8R7TI23</accession>